<name>A0A4R7PCQ0_9GAMM</name>
<keyword evidence="3" id="KW-1133">Transmembrane helix</keyword>
<keyword evidence="6" id="KW-1185">Reference proteome</keyword>
<dbReference type="PANTHER" id="PTHR31302">
    <property type="entry name" value="TRANSMEMBRANE PROTEIN WITH METALLOPHOSPHOESTERASE DOMAIN-RELATED"/>
    <property type="match status" value="1"/>
</dbReference>
<comment type="caution">
    <text evidence="5">The sequence shown here is derived from an EMBL/GenBank/DDBJ whole genome shotgun (WGS) entry which is preliminary data.</text>
</comment>
<keyword evidence="1" id="KW-0479">Metal-binding</keyword>
<dbReference type="GO" id="GO:0008758">
    <property type="term" value="F:UDP-2,3-diacylglucosamine hydrolase activity"/>
    <property type="evidence" value="ECO:0007669"/>
    <property type="project" value="TreeGrafter"/>
</dbReference>
<dbReference type="CDD" id="cd07385">
    <property type="entry name" value="MPP_YkuE_C"/>
    <property type="match status" value="1"/>
</dbReference>
<feature type="transmembrane region" description="Helical" evidence="3">
    <location>
        <begin position="31"/>
        <end position="55"/>
    </location>
</feature>
<accession>A0A4R7PCQ0</accession>
<dbReference type="GO" id="GO:0016020">
    <property type="term" value="C:membrane"/>
    <property type="evidence" value="ECO:0007669"/>
    <property type="project" value="GOC"/>
</dbReference>
<protein>
    <recommendedName>
        <fullName evidence="4">Calcineurin-like phosphoesterase domain-containing protein</fullName>
    </recommendedName>
</protein>
<proteinExistence type="predicted"/>
<dbReference type="AlphaFoldDB" id="A0A4R7PCQ0"/>
<dbReference type="EMBL" id="SOBT01000008">
    <property type="protein sequence ID" value="TDU31817.1"/>
    <property type="molecule type" value="Genomic_DNA"/>
</dbReference>
<keyword evidence="2" id="KW-0378">Hydrolase</keyword>
<dbReference type="Gene3D" id="3.60.21.10">
    <property type="match status" value="1"/>
</dbReference>
<dbReference type="InterPro" id="IPR029052">
    <property type="entry name" value="Metallo-depent_PP-like"/>
</dbReference>
<keyword evidence="3" id="KW-0472">Membrane</keyword>
<evidence type="ECO:0000313" key="6">
    <source>
        <dbReference type="Proteomes" id="UP000295341"/>
    </source>
</evidence>
<dbReference type="RefSeq" id="WP_133880376.1">
    <property type="nucleotide sequence ID" value="NZ_MWIN01000012.1"/>
</dbReference>
<feature type="transmembrane region" description="Helical" evidence="3">
    <location>
        <begin position="116"/>
        <end position="135"/>
    </location>
</feature>
<dbReference type="Proteomes" id="UP000295341">
    <property type="component" value="Unassembled WGS sequence"/>
</dbReference>
<evidence type="ECO:0000259" key="4">
    <source>
        <dbReference type="Pfam" id="PF00149"/>
    </source>
</evidence>
<dbReference type="SUPFAM" id="SSF56300">
    <property type="entry name" value="Metallo-dependent phosphatases"/>
    <property type="match status" value="1"/>
</dbReference>
<dbReference type="InterPro" id="IPR004843">
    <property type="entry name" value="Calcineurin-like_PHP"/>
</dbReference>
<evidence type="ECO:0000256" key="3">
    <source>
        <dbReference type="SAM" id="Phobius"/>
    </source>
</evidence>
<organism evidence="5 6">
    <name type="scientific">Panacagrimonas perspica</name>
    <dbReference type="NCBI Taxonomy" id="381431"/>
    <lineage>
        <taxon>Bacteria</taxon>
        <taxon>Pseudomonadati</taxon>
        <taxon>Pseudomonadota</taxon>
        <taxon>Gammaproteobacteria</taxon>
        <taxon>Nevskiales</taxon>
        <taxon>Nevskiaceae</taxon>
        <taxon>Panacagrimonas</taxon>
    </lineage>
</organism>
<gene>
    <name evidence="5" type="ORF">DFR24_1199</name>
</gene>
<keyword evidence="3" id="KW-0812">Transmembrane</keyword>
<feature type="transmembrane region" description="Helical" evidence="3">
    <location>
        <begin position="67"/>
        <end position="85"/>
    </location>
</feature>
<dbReference type="InterPro" id="IPR051158">
    <property type="entry name" value="Metallophosphoesterase_sf"/>
</dbReference>
<evidence type="ECO:0000256" key="1">
    <source>
        <dbReference type="ARBA" id="ARBA00022723"/>
    </source>
</evidence>
<dbReference type="GO" id="GO:0046872">
    <property type="term" value="F:metal ion binding"/>
    <property type="evidence" value="ECO:0007669"/>
    <property type="project" value="UniProtKB-KW"/>
</dbReference>
<evidence type="ECO:0000313" key="5">
    <source>
        <dbReference type="EMBL" id="TDU31817.1"/>
    </source>
</evidence>
<dbReference type="Pfam" id="PF00149">
    <property type="entry name" value="Metallophos"/>
    <property type="match status" value="1"/>
</dbReference>
<evidence type="ECO:0000256" key="2">
    <source>
        <dbReference type="ARBA" id="ARBA00022801"/>
    </source>
</evidence>
<dbReference type="PANTHER" id="PTHR31302:SF31">
    <property type="entry name" value="PHOSPHODIESTERASE YAEI"/>
    <property type="match status" value="1"/>
</dbReference>
<sequence>MRRRPIPTLLVVSLLLHALIAWRLLPALDGGAWVVAIGSVAFGLSAVLVPAPLLVRLAGLPRKAGDVLAWAGYLAMGLFSTLFVATLLRELVLAAVLIGSVVASAPVDFDVWRTMTARFVVALAATVSLLGLFNARRTARVVRIDIPLADLPSALQGFTIAQLSDVHVGPTIKRGFLEAIVRRVNALDADAVAITGDLVDGTVARLRDHVAPLADLRSRHGTFAVTGNHEHYHGAEAWVTEWRRLGLQVLDDRNVVLEHAGARLLIGGVTDYSMHRGEDHRRAAVQAAQSANAVSAKVLLAHQPRSADAASAAGFDLQLSGHTHGGQFWPWNLFVPLQQPFVAGRHRLKQLWVYVSRGTGYWGPPLRFGAPSEITFIRLLAA</sequence>
<dbReference type="GO" id="GO:0009245">
    <property type="term" value="P:lipid A biosynthetic process"/>
    <property type="evidence" value="ECO:0007669"/>
    <property type="project" value="TreeGrafter"/>
</dbReference>
<dbReference type="OrthoDB" id="9780884at2"/>
<feature type="domain" description="Calcineurin-like phosphoesterase" evidence="4">
    <location>
        <begin position="159"/>
        <end position="325"/>
    </location>
</feature>
<reference evidence="5 6" key="1">
    <citation type="submission" date="2019-03" db="EMBL/GenBank/DDBJ databases">
        <title>Genomic Encyclopedia of Type Strains, Phase IV (KMG-IV): sequencing the most valuable type-strain genomes for metagenomic binning, comparative biology and taxonomic classification.</title>
        <authorList>
            <person name="Goeker M."/>
        </authorList>
    </citation>
    <scope>NUCLEOTIDE SEQUENCE [LARGE SCALE GENOMIC DNA]</scope>
    <source>
        <strain evidence="5 6">DSM 26377</strain>
    </source>
</reference>